<dbReference type="InterPro" id="IPR018060">
    <property type="entry name" value="HTH_AraC"/>
</dbReference>
<dbReference type="SMART" id="SM00342">
    <property type="entry name" value="HTH_ARAC"/>
    <property type="match status" value="1"/>
</dbReference>
<dbReference type="RefSeq" id="WP_006258473.1">
    <property type="nucleotide sequence ID" value="NZ_BCMQ01000019.1"/>
</dbReference>
<name>A0A0U2N6W5_9FLAO</name>
<dbReference type="GO" id="GO:0043565">
    <property type="term" value="F:sequence-specific DNA binding"/>
    <property type="evidence" value="ECO:0007669"/>
    <property type="project" value="InterPro"/>
</dbReference>
<dbReference type="AlphaFoldDB" id="A0A0U2N6W5"/>
<dbReference type="PROSITE" id="PS00041">
    <property type="entry name" value="HTH_ARAC_FAMILY_1"/>
    <property type="match status" value="1"/>
</dbReference>
<dbReference type="EMBL" id="CP013690">
    <property type="protein sequence ID" value="ALU27629.1"/>
    <property type="molecule type" value="Genomic_DNA"/>
</dbReference>
<dbReference type="KEGG" id="mod:AS202_16405"/>
<dbReference type="InterPro" id="IPR009057">
    <property type="entry name" value="Homeodomain-like_sf"/>
</dbReference>
<organism evidence="1 2">
    <name type="scientific">Myroides odoratimimus</name>
    <dbReference type="NCBI Taxonomy" id="76832"/>
    <lineage>
        <taxon>Bacteria</taxon>
        <taxon>Pseudomonadati</taxon>
        <taxon>Bacteroidota</taxon>
        <taxon>Flavobacteriia</taxon>
        <taxon>Flavobacteriales</taxon>
        <taxon>Flavobacteriaceae</taxon>
        <taxon>Myroides</taxon>
    </lineage>
</organism>
<dbReference type="Gene3D" id="1.10.10.60">
    <property type="entry name" value="Homeodomain-like"/>
    <property type="match status" value="1"/>
</dbReference>
<proteinExistence type="predicted"/>
<accession>A0A0U2N6W5</accession>
<dbReference type="Pfam" id="PF12833">
    <property type="entry name" value="HTH_18"/>
    <property type="match status" value="1"/>
</dbReference>
<dbReference type="PANTHER" id="PTHR43280">
    <property type="entry name" value="ARAC-FAMILY TRANSCRIPTIONAL REGULATOR"/>
    <property type="match status" value="1"/>
</dbReference>
<dbReference type="eggNOG" id="COG2207">
    <property type="taxonomic scope" value="Bacteria"/>
</dbReference>
<evidence type="ECO:0000313" key="1">
    <source>
        <dbReference type="EMBL" id="ALU27629.1"/>
    </source>
</evidence>
<dbReference type="PROSITE" id="PS01124">
    <property type="entry name" value="HTH_ARAC_FAMILY_2"/>
    <property type="match status" value="1"/>
</dbReference>
<sequence>MKLYIKNMVCERCKMAVDNLLTEAKYTPTKIELGEIEIQEDLNSSQLKEIEVKLQKIGFELLDNQKSKTVDKVKTVLIELVQKHNANLQIPLSAYIADKMQMDYHALSLLFSQLESTTIEQYFIQLKIEKVKELLVYDELSLKEITYQLNYSSVAHLSKQFKKVTGLTPTHFKTTGAERRKVIDKI</sequence>
<dbReference type="InterPro" id="IPR018062">
    <property type="entry name" value="HTH_AraC-typ_CS"/>
</dbReference>
<dbReference type="Proteomes" id="UP000069030">
    <property type="component" value="Chromosome"/>
</dbReference>
<reference evidence="1 2" key="1">
    <citation type="journal article" date="2016" name="J. Zhejiang Univ. Sci. B">
        <title>Antibiotic resistance mechanisms of Myroides sp.</title>
        <authorList>
            <person name="Hu S."/>
            <person name="Yuan S."/>
            <person name="Qu H."/>
            <person name="Jiang T."/>
            <person name="Zhou Y."/>
            <person name="Wang M."/>
            <person name="Ming D."/>
        </authorList>
    </citation>
    <scope>NUCLEOTIDE SEQUENCE [LARGE SCALE GENOMIC DNA]</scope>
    <source>
        <strain evidence="1 2">PR63039</strain>
    </source>
</reference>
<dbReference type="SUPFAM" id="SSF46689">
    <property type="entry name" value="Homeodomain-like"/>
    <property type="match status" value="1"/>
</dbReference>
<protein>
    <submittedName>
        <fullName evidence="1">AraC family transcriptional regulator</fullName>
    </submittedName>
</protein>
<gene>
    <name evidence="1" type="ORF">AS202_16405</name>
</gene>
<dbReference type="GO" id="GO:0003700">
    <property type="term" value="F:DNA-binding transcription factor activity"/>
    <property type="evidence" value="ECO:0007669"/>
    <property type="project" value="InterPro"/>
</dbReference>
<dbReference type="GeneID" id="66976621"/>
<dbReference type="PANTHER" id="PTHR43280:SF28">
    <property type="entry name" value="HTH-TYPE TRANSCRIPTIONAL ACTIVATOR RHAS"/>
    <property type="match status" value="1"/>
</dbReference>
<evidence type="ECO:0000313" key="2">
    <source>
        <dbReference type="Proteomes" id="UP000069030"/>
    </source>
</evidence>